<protein>
    <recommendedName>
        <fullName evidence="2">AMMECR1 domain-containing protein</fullName>
    </recommendedName>
</protein>
<dbReference type="eggNOG" id="KOG3274">
    <property type="taxonomic scope" value="Eukaryota"/>
</dbReference>
<dbReference type="PANTHER" id="PTHR13016:SF0">
    <property type="entry name" value="AMME SYNDROME CANDIDATE GENE 1 PROTEIN"/>
    <property type="match status" value="1"/>
</dbReference>
<feature type="compositionally biased region" description="Basic and acidic residues" evidence="1">
    <location>
        <begin position="248"/>
        <end position="257"/>
    </location>
</feature>
<keyword evidence="4" id="KW-1185">Reference proteome</keyword>
<feature type="region of interest" description="Disordered" evidence="1">
    <location>
        <begin position="762"/>
        <end position="786"/>
    </location>
</feature>
<evidence type="ECO:0000313" key="3">
    <source>
        <dbReference type="EMBL" id="CBJ48500.1"/>
    </source>
</evidence>
<dbReference type="EMBL" id="FN648431">
    <property type="protein sequence ID" value="CBJ48500.1"/>
    <property type="molecule type" value="Genomic_DNA"/>
</dbReference>
<dbReference type="PROSITE" id="PS51112">
    <property type="entry name" value="AMMECR1"/>
    <property type="match status" value="1"/>
</dbReference>
<dbReference type="PANTHER" id="PTHR13016">
    <property type="entry name" value="AMMECR1 HOMOLOG"/>
    <property type="match status" value="1"/>
</dbReference>
<dbReference type="Gene3D" id="3.30.700.20">
    <property type="entry name" value="Hypothetical protein ph0010, domain 1"/>
    <property type="match status" value="1"/>
</dbReference>
<feature type="compositionally biased region" description="Low complexity" evidence="1">
    <location>
        <begin position="422"/>
        <end position="441"/>
    </location>
</feature>
<dbReference type="InterPro" id="IPR002733">
    <property type="entry name" value="AMMECR1_domain"/>
</dbReference>
<feature type="domain" description="AMMECR1" evidence="2">
    <location>
        <begin position="587"/>
        <end position="793"/>
    </location>
</feature>
<evidence type="ECO:0000259" key="2">
    <source>
        <dbReference type="PROSITE" id="PS51112"/>
    </source>
</evidence>
<accession>D7FTC2</accession>
<reference evidence="3 4" key="1">
    <citation type="journal article" date="2010" name="Nature">
        <title>The Ectocarpus genome and the independent evolution of multicellularity in brown algae.</title>
        <authorList>
            <person name="Cock J.M."/>
            <person name="Sterck L."/>
            <person name="Rouze P."/>
            <person name="Scornet D."/>
            <person name="Allen A.E."/>
            <person name="Amoutzias G."/>
            <person name="Anthouard V."/>
            <person name="Artiguenave F."/>
            <person name="Aury J.M."/>
            <person name="Badger J.H."/>
            <person name="Beszteri B."/>
            <person name="Billiau K."/>
            <person name="Bonnet E."/>
            <person name="Bothwell J.H."/>
            <person name="Bowler C."/>
            <person name="Boyen C."/>
            <person name="Brownlee C."/>
            <person name="Carrano C.J."/>
            <person name="Charrier B."/>
            <person name="Cho G.Y."/>
            <person name="Coelho S.M."/>
            <person name="Collen J."/>
            <person name="Corre E."/>
            <person name="Da Silva C."/>
            <person name="Delage L."/>
            <person name="Delaroque N."/>
            <person name="Dittami S.M."/>
            <person name="Doulbeau S."/>
            <person name="Elias M."/>
            <person name="Farnham G."/>
            <person name="Gachon C.M."/>
            <person name="Gschloessl B."/>
            <person name="Heesch S."/>
            <person name="Jabbari K."/>
            <person name="Jubin C."/>
            <person name="Kawai H."/>
            <person name="Kimura K."/>
            <person name="Kloareg B."/>
            <person name="Kupper F.C."/>
            <person name="Lang D."/>
            <person name="Le Bail A."/>
            <person name="Leblanc C."/>
            <person name="Lerouge P."/>
            <person name="Lohr M."/>
            <person name="Lopez P.J."/>
            <person name="Martens C."/>
            <person name="Maumus F."/>
            <person name="Michel G."/>
            <person name="Miranda-Saavedra D."/>
            <person name="Morales J."/>
            <person name="Moreau H."/>
            <person name="Motomura T."/>
            <person name="Nagasato C."/>
            <person name="Napoli C.A."/>
            <person name="Nelson D.R."/>
            <person name="Nyvall-Collen P."/>
            <person name="Peters A.F."/>
            <person name="Pommier C."/>
            <person name="Potin P."/>
            <person name="Poulain J."/>
            <person name="Quesneville H."/>
            <person name="Read B."/>
            <person name="Rensing S.A."/>
            <person name="Ritter A."/>
            <person name="Rousvoal S."/>
            <person name="Samanta M."/>
            <person name="Samson G."/>
            <person name="Schroeder D.C."/>
            <person name="Segurens B."/>
            <person name="Strittmatter M."/>
            <person name="Tonon T."/>
            <person name="Tregear J.W."/>
            <person name="Valentin K."/>
            <person name="von Dassow P."/>
            <person name="Yamagishi T."/>
            <person name="Van de Peer Y."/>
            <person name="Wincker P."/>
        </authorList>
    </citation>
    <scope>NUCLEOTIDE SEQUENCE [LARGE SCALE GENOMIC DNA]</scope>
    <source>
        <strain evidence="4">Ec32 / CCAP1310/4</strain>
    </source>
</reference>
<dbReference type="InParanoid" id="D7FTC2"/>
<feature type="compositionally biased region" description="Low complexity" evidence="1">
    <location>
        <begin position="369"/>
        <end position="378"/>
    </location>
</feature>
<organism evidence="3 4">
    <name type="scientific">Ectocarpus siliculosus</name>
    <name type="common">Brown alga</name>
    <name type="synonym">Conferva siliculosa</name>
    <dbReference type="NCBI Taxonomy" id="2880"/>
    <lineage>
        <taxon>Eukaryota</taxon>
        <taxon>Sar</taxon>
        <taxon>Stramenopiles</taxon>
        <taxon>Ochrophyta</taxon>
        <taxon>PX clade</taxon>
        <taxon>Phaeophyceae</taxon>
        <taxon>Ectocarpales</taxon>
        <taxon>Ectocarpaceae</taxon>
        <taxon>Ectocarpus</taxon>
    </lineage>
</organism>
<dbReference type="Pfam" id="PF01871">
    <property type="entry name" value="AMMECR1"/>
    <property type="match status" value="1"/>
</dbReference>
<dbReference type="EMBL" id="FN649736">
    <property type="protein sequence ID" value="CBJ48500.1"/>
    <property type="molecule type" value="Genomic_DNA"/>
</dbReference>
<dbReference type="AlphaFoldDB" id="D7FTC2"/>
<feature type="compositionally biased region" description="Polar residues" evidence="1">
    <location>
        <begin position="134"/>
        <end position="146"/>
    </location>
</feature>
<evidence type="ECO:0000256" key="1">
    <source>
        <dbReference type="SAM" id="MobiDB-lite"/>
    </source>
</evidence>
<sequence>MFSHVSNAFPSSFSEFSKSITNTIASQLNLSGNKREVPNYKADGDAHTPPTIDPDVLLSYYAHAAEHRPSSRLLKERVFDRRLKGPRSANLLVSGSPIFERPWRAPERAPGRGNKRRSSSAQSFGAPYRPKTAASLQSGKNLQDSSGNHRRSSHSLGGVSGEECVPLSAGGLQQRVKRTQRHEQAGEGSQEIAGWRSRGVPKASTRARTRSSLTATPPEVLPQIPHGDPTPVPADDHAEQGGLGEGGLGHEDCRKSDAPAAEEPTETLSERPLTAPSAVTLSPERVGQRALDCDVGVDGVADEATTEPTSGETSAASPGWGPRRSSNDGDRRSTSSTRKSIRSSDADRNDDNVGHTRPEQHARDRMTRPRTTPAVATPGVGASFRTSETILFDAQPVPPSLLSRRPSTTAPPSRRPTIETDAALSRSSLLPPASTASAPSLPFERGSAILGNSVVGGSGDSRRVGGSDNCEFSTAGRSGEDWFSSSLSGATGATWTKRWHPGDSGDLDVGSESVYGESSWQNEGAAAAWTNNGAATGAGWGGEDQMDRVAAAPKSVAAFGRRQRGILAAGGGVDEDRRPDTRERCYDAPIEVLKSFHPCVRCFDALMGHLRDGTGAEELRRRTSSGSTVAAGDPHVAFFVRWETMDRGLGRFTPRGFMGSFTPSPFRPALAEYAVKAATEDPKFWGLGWARIPDTSYLVVRPVQHERDWLSNRHGLILSFKDGAGRHCQSTLFPETIRKAGWNKERAIEAIYQKAGYWRTRKKRSENPSKPLVATPTPSERKSHMFPTPTVVVADPASGDDPVVSRTAVMLRFETVSFRMGFGKYIAKKRLKGG</sequence>
<dbReference type="InterPro" id="IPR036071">
    <property type="entry name" value="AMMECR1_dom_sf"/>
</dbReference>
<dbReference type="InterPro" id="IPR023473">
    <property type="entry name" value="AMMECR1"/>
</dbReference>
<feature type="compositionally biased region" description="Low complexity" evidence="1">
    <location>
        <begin position="203"/>
        <end position="216"/>
    </location>
</feature>
<feature type="region of interest" description="Disordered" evidence="1">
    <location>
        <begin position="102"/>
        <end position="441"/>
    </location>
</feature>
<dbReference type="Gene3D" id="3.30.1490.150">
    <property type="entry name" value="Hypothetical protein ph0010, domain 2"/>
    <property type="match status" value="1"/>
</dbReference>
<dbReference type="SUPFAM" id="SSF143447">
    <property type="entry name" value="AMMECR1-like"/>
    <property type="match status" value="1"/>
</dbReference>
<feature type="compositionally biased region" description="Basic and acidic residues" evidence="1">
    <location>
        <begin position="342"/>
        <end position="367"/>
    </location>
</feature>
<dbReference type="OrthoDB" id="24630at2759"/>
<name>D7FTC2_ECTSI</name>
<dbReference type="STRING" id="2880.D7FTC2"/>
<dbReference type="Proteomes" id="UP000002630">
    <property type="component" value="Linkage Group LG11"/>
</dbReference>
<feature type="compositionally biased region" description="Polar residues" evidence="1">
    <location>
        <begin position="306"/>
        <end position="316"/>
    </location>
</feature>
<feature type="compositionally biased region" description="Low complexity" evidence="1">
    <location>
        <begin position="400"/>
        <end position="412"/>
    </location>
</feature>
<dbReference type="InterPro" id="IPR027485">
    <property type="entry name" value="AMMECR1_N"/>
</dbReference>
<evidence type="ECO:0000313" key="4">
    <source>
        <dbReference type="Proteomes" id="UP000002630"/>
    </source>
</evidence>
<proteinExistence type="predicted"/>
<gene>
    <name evidence="3" type="ORF">Esi_0025_0003</name>
</gene>